<keyword evidence="3" id="KW-1185">Reference proteome</keyword>
<dbReference type="Proteomes" id="UP000756346">
    <property type="component" value="Unassembled WGS sequence"/>
</dbReference>
<reference evidence="2" key="1">
    <citation type="journal article" date="2021" name="Nat. Commun.">
        <title>Genetic determinants of endophytism in the Arabidopsis root mycobiome.</title>
        <authorList>
            <person name="Mesny F."/>
            <person name="Miyauchi S."/>
            <person name="Thiergart T."/>
            <person name="Pickel B."/>
            <person name="Atanasova L."/>
            <person name="Karlsson M."/>
            <person name="Huettel B."/>
            <person name="Barry K.W."/>
            <person name="Haridas S."/>
            <person name="Chen C."/>
            <person name="Bauer D."/>
            <person name="Andreopoulos W."/>
            <person name="Pangilinan J."/>
            <person name="LaButti K."/>
            <person name="Riley R."/>
            <person name="Lipzen A."/>
            <person name="Clum A."/>
            <person name="Drula E."/>
            <person name="Henrissat B."/>
            <person name="Kohler A."/>
            <person name="Grigoriev I.V."/>
            <person name="Martin F.M."/>
            <person name="Hacquard S."/>
        </authorList>
    </citation>
    <scope>NUCLEOTIDE SEQUENCE</scope>
    <source>
        <strain evidence="2">MPI-CAGE-CH-0230</strain>
    </source>
</reference>
<sequence>MRHECFRVVPTRSQVPAFVPFPARRQNHSDTRPRLLFASSPKETAKKSTAFTRSTGNRYVTYLICNMPCHTKTATDDEPCRTTHRYLLRRTAQRNALKDSSPEVVFRSCDVAILEGQRTPLPCATRPPMKFHTAALAIVREMCSIRFAGLASDLVGPTMKNT</sequence>
<dbReference type="RefSeq" id="XP_046005282.1">
    <property type="nucleotide sequence ID" value="XM_046162958.1"/>
</dbReference>
<dbReference type="GeneID" id="70192504"/>
<protein>
    <submittedName>
        <fullName evidence="2">Uncharacterized protein</fullName>
    </submittedName>
</protein>
<evidence type="ECO:0000313" key="2">
    <source>
        <dbReference type="EMBL" id="KAH7014315.1"/>
    </source>
</evidence>
<name>A0A9P8XRT2_9PEZI</name>
<dbReference type="AlphaFoldDB" id="A0A9P8XRT2"/>
<evidence type="ECO:0000256" key="1">
    <source>
        <dbReference type="SAM" id="MobiDB-lite"/>
    </source>
</evidence>
<gene>
    <name evidence="2" type="ORF">B0I36DRAFT_49209</name>
</gene>
<feature type="region of interest" description="Disordered" evidence="1">
    <location>
        <begin position="24"/>
        <end position="50"/>
    </location>
</feature>
<dbReference type="EMBL" id="JAGTJQ010000013">
    <property type="protein sequence ID" value="KAH7014315.1"/>
    <property type="molecule type" value="Genomic_DNA"/>
</dbReference>
<proteinExistence type="predicted"/>
<accession>A0A9P8XRT2</accession>
<comment type="caution">
    <text evidence="2">The sequence shown here is derived from an EMBL/GenBank/DDBJ whole genome shotgun (WGS) entry which is preliminary data.</text>
</comment>
<organism evidence="2 3">
    <name type="scientific">Microdochium trichocladiopsis</name>
    <dbReference type="NCBI Taxonomy" id="1682393"/>
    <lineage>
        <taxon>Eukaryota</taxon>
        <taxon>Fungi</taxon>
        <taxon>Dikarya</taxon>
        <taxon>Ascomycota</taxon>
        <taxon>Pezizomycotina</taxon>
        <taxon>Sordariomycetes</taxon>
        <taxon>Xylariomycetidae</taxon>
        <taxon>Xylariales</taxon>
        <taxon>Microdochiaceae</taxon>
        <taxon>Microdochium</taxon>
    </lineage>
</organism>
<evidence type="ECO:0000313" key="3">
    <source>
        <dbReference type="Proteomes" id="UP000756346"/>
    </source>
</evidence>